<evidence type="ECO:0000256" key="1">
    <source>
        <dbReference type="SAM" id="Phobius"/>
    </source>
</evidence>
<feature type="transmembrane region" description="Helical" evidence="1">
    <location>
        <begin position="6"/>
        <end position="27"/>
    </location>
</feature>
<dbReference type="Proteomes" id="UP000247389">
    <property type="component" value="Unassembled WGS sequence"/>
</dbReference>
<organism evidence="2 3">
    <name type="scientific">Halanaerobium congolense</name>
    <dbReference type="NCBI Taxonomy" id="54121"/>
    <lineage>
        <taxon>Bacteria</taxon>
        <taxon>Bacillati</taxon>
        <taxon>Bacillota</taxon>
        <taxon>Clostridia</taxon>
        <taxon>Halanaerobiales</taxon>
        <taxon>Halanaerobiaceae</taxon>
        <taxon>Halanaerobium</taxon>
    </lineage>
</organism>
<keyword evidence="1" id="KW-0812">Transmembrane</keyword>
<dbReference type="RefSeq" id="WP_110301359.1">
    <property type="nucleotide sequence ID" value="NZ_QICM01000066.1"/>
</dbReference>
<keyword evidence="1" id="KW-1133">Transmembrane helix</keyword>
<dbReference type="EMBL" id="QICM01000066">
    <property type="protein sequence ID" value="PXV59972.1"/>
    <property type="molecule type" value="Genomic_DNA"/>
</dbReference>
<evidence type="ECO:0000313" key="3">
    <source>
        <dbReference type="Proteomes" id="UP000247389"/>
    </source>
</evidence>
<reference evidence="2 3" key="1">
    <citation type="submission" date="2018-04" db="EMBL/GenBank/DDBJ databases">
        <title>Subsurface microbial communities from deep shales in Ohio and West Virginia, USA.</title>
        <authorList>
            <person name="Wrighton K."/>
        </authorList>
    </citation>
    <scope>NUCLEOTIDE SEQUENCE [LARGE SCALE GENOMIC DNA]</scope>
    <source>
        <strain evidence="2 3">MSL28</strain>
    </source>
</reference>
<protein>
    <submittedName>
        <fullName evidence="2">Uncharacterized protein</fullName>
    </submittedName>
</protein>
<comment type="caution">
    <text evidence="2">The sequence shown here is derived from an EMBL/GenBank/DDBJ whole genome shotgun (WGS) entry which is preliminary data.</text>
</comment>
<accession>A0A318DTV0</accession>
<proteinExistence type="predicted"/>
<dbReference type="AlphaFoldDB" id="A0A318DTV0"/>
<sequence length="174" mass="20218">MLEKVFKVSFTIIGSVGGAGALILYFSNWLGKVWATKIAEEERQVHRKEIEKFKSDLQQLSHSRKDFLTRKREVYQQMAVSMRIFIEGSSPSSEEDKNNFLNTYDLCYLWGSDEVLNIIGDFLELNIKQARNPTADNQNKMKKLYSKCLIEMRKDSGHVNTKLNSDSYKFVKFN</sequence>
<evidence type="ECO:0000313" key="2">
    <source>
        <dbReference type="EMBL" id="PXV59972.1"/>
    </source>
</evidence>
<name>A0A318DTV0_9FIRM</name>
<gene>
    <name evidence="2" type="ORF">C8C78_1662</name>
</gene>
<keyword evidence="1" id="KW-0472">Membrane</keyword>